<organism evidence="2 3">
    <name type="scientific">Streptomyces ochraceiscleroticus</name>
    <dbReference type="NCBI Taxonomy" id="47761"/>
    <lineage>
        <taxon>Bacteria</taxon>
        <taxon>Bacillati</taxon>
        <taxon>Actinomycetota</taxon>
        <taxon>Actinomycetes</taxon>
        <taxon>Kitasatosporales</taxon>
        <taxon>Streptomycetaceae</taxon>
        <taxon>Streptomyces</taxon>
    </lineage>
</organism>
<accession>A0ABW1MLZ2</accession>
<dbReference type="SUPFAM" id="SSF52467">
    <property type="entry name" value="DHS-like NAD/FAD-binding domain"/>
    <property type="match status" value="1"/>
</dbReference>
<gene>
    <name evidence="2" type="ORF">ACFP4F_17690</name>
</gene>
<sequence>MAVADGPAVDMRYVNRLPGALRRALTAGRWLPIIGAGISATATTEDLRRPPGWAKLGEDLTEDLLAPVGAGPIDAVSAYADTYGRPQLVERLTELLLVNDLAPGPVHRAFAQLPFDMVITTNIDFLLERAYEAQRRPCAPLLGESQLSLRRDSEVTHLLKFHGDLRHPDQLVVTEDDYDGFLRRHPLLATCLSWWLLTREPVFFGYSLDDADMREIFTLLRERLGRMTRPAWAILPTDPHAEATRFQRRGLKPIVLDPDPNADRATVLTRFFTELRSMWEAEIAPQLQVRTDAATAELRRPAIAPQLALFVAARPLLALYRDFIFPTIPRNTGLLALGIDDIRAKDPAMTPMAIDMALSKAAVVVYDAGHGNPLPRDYVASRRPPIPALVDVTDLPPHDPTPDPLPGTVVRPAEMSTWPHTFVPHLHQQVTATRPAVSPPDLSAALEHLRATKQYQALLLTDLALLEDQLRRFLADDQPSTSAAPDRLPTSIPTSGGRMEQLSTYFGADFELVIHAVRMRHSLIQDLHVKAEEIQAAAEALQEVVQHRLGLPLP</sequence>
<comment type="caution">
    <text evidence="2">The sequence shown here is derived from an EMBL/GenBank/DDBJ whole genome shotgun (WGS) entry which is preliminary data.</text>
</comment>
<proteinExistence type="predicted"/>
<keyword evidence="3" id="KW-1185">Reference proteome</keyword>
<reference evidence="3" key="1">
    <citation type="journal article" date="2019" name="Int. J. Syst. Evol. Microbiol.">
        <title>The Global Catalogue of Microorganisms (GCM) 10K type strain sequencing project: providing services to taxonomists for standard genome sequencing and annotation.</title>
        <authorList>
            <consortium name="The Broad Institute Genomics Platform"/>
            <consortium name="The Broad Institute Genome Sequencing Center for Infectious Disease"/>
            <person name="Wu L."/>
            <person name="Ma J."/>
        </authorList>
    </citation>
    <scope>NUCLEOTIDE SEQUENCE [LARGE SCALE GENOMIC DNA]</scope>
    <source>
        <strain evidence="3">CGMCC 1.15180</strain>
    </source>
</reference>
<dbReference type="Proteomes" id="UP001596139">
    <property type="component" value="Unassembled WGS sequence"/>
</dbReference>
<evidence type="ECO:0000256" key="1">
    <source>
        <dbReference type="SAM" id="MobiDB-lite"/>
    </source>
</evidence>
<dbReference type="InterPro" id="IPR029035">
    <property type="entry name" value="DHS-like_NAD/FAD-binding_dom"/>
</dbReference>
<evidence type="ECO:0000313" key="3">
    <source>
        <dbReference type="Proteomes" id="UP001596139"/>
    </source>
</evidence>
<protein>
    <submittedName>
        <fullName evidence="2">SIR2 family protein</fullName>
    </submittedName>
</protein>
<dbReference type="RefSeq" id="WP_078649551.1">
    <property type="nucleotide sequence ID" value="NZ_JBHSPX010000004.1"/>
</dbReference>
<evidence type="ECO:0000313" key="2">
    <source>
        <dbReference type="EMBL" id="MFC6064367.1"/>
    </source>
</evidence>
<feature type="region of interest" description="Disordered" evidence="1">
    <location>
        <begin position="477"/>
        <end position="496"/>
    </location>
</feature>
<name>A0ABW1MLZ2_9ACTN</name>
<dbReference type="Pfam" id="PF13289">
    <property type="entry name" value="SIR2_2"/>
    <property type="match status" value="1"/>
</dbReference>
<dbReference type="EMBL" id="JBHSPX010000004">
    <property type="protein sequence ID" value="MFC6064367.1"/>
    <property type="molecule type" value="Genomic_DNA"/>
</dbReference>
<dbReference type="Gene3D" id="3.40.50.1220">
    <property type="entry name" value="TPP-binding domain"/>
    <property type="match status" value="1"/>
</dbReference>